<dbReference type="Pfam" id="PF11010">
    <property type="entry name" value="DUF2848"/>
    <property type="match status" value="1"/>
</dbReference>
<comment type="caution">
    <text evidence="1">The sequence shown here is derived from an EMBL/GenBank/DDBJ whole genome shotgun (WGS) entry which is preliminary data.</text>
</comment>
<evidence type="ECO:0000313" key="2">
    <source>
        <dbReference type="Proteomes" id="UP000239203"/>
    </source>
</evidence>
<dbReference type="OrthoDB" id="9792678at2"/>
<gene>
    <name evidence="1" type="ORF">CLV40_12638</name>
</gene>
<keyword evidence="2" id="KW-1185">Reference proteome</keyword>
<sequence>MSPLKLRVLGTDEVLSVTPTRLVVAGYTARDEDVVAAHIAELAAIGVPPPTSVPAYYDLDPALLTTDAVVAVSGPVTSGEVEPVILRHAGQYYLGVGSDHTDRELERADIATSKAACPKPLGDSVVRIGTDLSDLDWDNATADSSVDGWPYQRGGLSALRHPADILTRMTAALGPVDGDLALFCGTLPLLTGEFTPGAYWRVHLELPAGHVLTHAYETKPRNP</sequence>
<dbReference type="AlphaFoldDB" id="A0A2S6GEP8"/>
<reference evidence="1 2" key="1">
    <citation type="submission" date="2018-02" db="EMBL/GenBank/DDBJ databases">
        <title>Genomic Encyclopedia of Archaeal and Bacterial Type Strains, Phase II (KMG-II): from individual species to whole genera.</title>
        <authorList>
            <person name="Goeker M."/>
        </authorList>
    </citation>
    <scope>NUCLEOTIDE SEQUENCE [LARGE SCALE GENOMIC DNA]</scope>
    <source>
        <strain evidence="1 2">YU 961-1</strain>
    </source>
</reference>
<name>A0A2S6GEP8_9PSEU</name>
<dbReference type="EMBL" id="PTIX01000026">
    <property type="protein sequence ID" value="PPK63631.1"/>
    <property type="molecule type" value="Genomic_DNA"/>
</dbReference>
<dbReference type="RefSeq" id="WP_104482587.1">
    <property type="nucleotide sequence ID" value="NZ_CP154825.1"/>
</dbReference>
<accession>A0A2S6GEP8</accession>
<proteinExistence type="predicted"/>
<protein>
    <submittedName>
        <fullName evidence="1">Uncharacterized protein DUF2848</fullName>
    </submittedName>
</protein>
<dbReference type="InterPro" id="IPR021269">
    <property type="entry name" value="DUF2848"/>
</dbReference>
<evidence type="ECO:0000313" key="1">
    <source>
        <dbReference type="EMBL" id="PPK63631.1"/>
    </source>
</evidence>
<dbReference type="Proteomes" id="UP000239203">
    <property type="component" value="Unassembled WGS sequence"/>
</dbReference>
<organism evidence="1 2">
    <name type="scientific">Actinokineospora auranticolor</name>
    <dbReference type="NCBI Taxonomy" id="155976"/>
    <lineage>
        <taxon>Bacteria</taxon>
        <taxon>Bacillati</taxon>
        <taxon>Actinomycetota</taxon>
        <taxon>Actinomycetes</taxon>
        <taxon>Pseudonocardiales</taxon>
        <taxon>Pseudonocardiaceae</taxon>
        <taxon>Actinokineospora</taxon>
    </lineage>
</organism>